<sequence>MMSLNSIYNKKKIAFFSTQPYDKAFFNKYNDEFSYELDYFETQLNPQTVILIENAAIVCVFVNDIVNEEVIRQLAEKGVKIIALRCAGFNNVDLEAAKKYNLKVCRVPAYSPQAVAEHAMAMILTLNRKTHKAYNRVREQNFSLNGLLGFDLFGKTIGIIGTGNIGKAFAKIALGFGCKVMAYDIVENDEMIKDGVSFVTLEEIFKTSDIISLHCPLNDQTKHVINKDSINLMKESVMIINTSRGGLIETACVIEGLKQGKIGYLGIDVYEQEEKLFFRDLSDDIIQDDAIQRLMSFPNVLVTAHQAFFTNEALTQIALVTFNNIKSLLTQNNIENKAALLV</sequence>
<organism evidence="7 8">
    <name type="scientific">Flavobacterium limi</name>
    <dbReference type="NCBI Taxonomy" id="2045105"/>
    <lineage>
        <taxon>Bacteria</taxon>
        <taxon>Pseudomonadati</taxon>
        <taxon>Bacteroidota</taxon>
        <taxon>Flavobacteriia</taxon>
        <taxon>Flavobacteriales</taxon>
        <taxon>Flavobacteriaceae</taxon>
        <taxon>Flavobacterium</taxon>
    </lineage>
</organism>
<proteinExistence type="inferred from homology"/>
<dbReference type="PANTHER" id="PTHR43026:SF1">
    <property type="entry name" value="2-HYDROXYACID DEHYDROGENASE HOMOLOG 1-RELATED"/>
    <property type="match status" value="1"/>
</dbReference>
<dbReference type="InterPro" id="IPR029753">
    <property type="entry name" value="D-isomer_DH_CS"/>
</dbReference>
<name>A0ABQ1TI10_9FLAO</name>
<keyword evidence="2 4" id="KW-0560">Oxidoreductase</keyword>
<comment type="caution">
    <text evidence="7">The sequence shown here is derived from an EMBL/GenBank/DDBJ whole genome shotgun (WGS) entry which is preliminary data.</text>
</comment>
<dbReference type="InterPro" id="IPR029752">
    <property type="entry name" value="D-isomer_DH_CS1"/>
</dbReference>
<evidence type="ECO:0000256" key="3">
    <source>
        <dbReference type="ARBA" id="ARBA00023027"/>
    </source>
</evidence>
<reference evidence="8" key="1">
    <citation type="journal article" date="2019" name="Int. J. Syst. Evol. Microbiol.">
        <title>The Global Catalogue of Microorganisms (GCM) 10K type strain sequencing project: providing services to taxonomists for standard genome sequencing and annotation.</title>
        <authorList>
            <consortium name="The Broad Institute Genomics Platform"/>
            <consortium name="The Broad Institute Genome Sequencing Center for Infectious Disease"/>
            <person name="Wu L."/>
            <person name="Ma J."/>
        </authorList>
    </citation>
    <scope>NUCLEOTIDE SEQUENCE [LARGE SCALE GENOMIC DNA]</scope>
    <source>
        <strain evidence="8">CGMCC 1.16060</strain>
    </source>
</reference>
<protein>
    <submittedName>
        <fullName evidence="7">Lactate dehydrogenase</fullName>
    </submittedName>
</protein>
<dbReference type="PROSITE" id="PS00670">
    <property type="entry name" value="D_2_HYDROXYACID_DH_2"/>
    <property type="match status" value="1"/>
</dbReference>
<accession>A0ABQ1TI10</accession>
<keyword evidence="3" id="KW-0520">NAD</keyword>
<evidence type="ECO:0000256" key="1">
    <source>
        <dbReference type="ARBA" id="ARBA00005854"/>
    </source>
</evidence>
<dbReference type="PROSITE" id="PS00671">
    <property type="entry name" value="D_2_HYDROXYACID_DH_3"/>
    <property type="match status" value="1"/>
</dbReference>
<evidence type="ECO:0000256" key="4">
    <source>
        <dbReference type="RuleBase" id="RU003719"/>
    </source>
</evidence>
<feature type="domain" description="D-isomer specific 2-hydroxyacid dehydrogenase catalytic" evidence="5">
    <location>
        <begin position="14"/>
        <end position="336"/>
    </location>
</feature>
<dbReference type="PANTHER" id="PTHR43026">
    <property type="entry name" value="2-HYDROXYACID DEHYDROGENASE HOMOLOG 1-RELATED"/>
    <property type="match status" value="1"/>
</dbReference>
<evidence type="ECO:0000313" key="8">
    <source>
        <dbReference type="Proteomes" id="UP000655016"/>
    </source>
</evidence>
<dbReference type="InterPro" id="IPR036291">
    <property type="entry name" value="NAD(P)-bd_dom_sf"/>
</dbReference>
<dbReference type="Pfam" id="PF00389">
    <property type="entry name" value="2-Hacid_dh"/>
    <property type="match status" value="1"/>
</dbReference>
<dbReference type="InterPro" id="IPR006139">
    <property type="entry name" value="D-isomer_2_OHA_DH_cat_dom"/>
</dbReference>
<dbReference type="CDD" id="cd12183">
    <property type="entry name" value="LDH_like_2"/>
    <property type="match status" value="1"/>
</dbReference>
<feature type="domain" description="D-isomer specific 2-hydroxyacid dehydrogenase NAD-binding" evidence="6">
    <location>
        <begin position="120"/>
        <end position="307"/>
    </location>
</feature>
<dbReference type="EMBL" id="BMKP01000001">
    <property type="protein sequence ID" value="GGE95051.1"/>
    <property type="molecule type" value="Genomic_DNA"/>
</dbReference>
<dbReference type="InterPro" id="IPR058205">
    <property type="entry name" value="D-LDH-like"/>
</dbReference>
<evidence type="ECO:0000313" key="7">
    <source>
        <dbReference type="EMBL" id="GGE95051.1"/>
    </source>
</evidence>
<evidence type="ECO:0000259" key="6">
    <source>
        <dbReference type="Pfam" id="PF02826"/>
    </source>
</evidence>
<evidence type="ECO:0000259" key="5">
    <source>
        <dbReference type="Pfam" id="PF00389"/>
    </source>
</evidence>
<dbReference type="PROSITE" id="PS00065">
    <property type="entry name" value="D_2_HYDROXYACID_DH_1"/>
    <property type="match status" value="1"/>
</dbReference>
<comment type="similarity">
    <text evidence="1 4">Belongs to the D-isomer specific 2-hydroxyacid dehydrogenase family.</text>
</comment>
<dbReference type="Gene3D" id="3.40.50.720">
    <property type="entry name" value="NAD(P)-binding Rossmann-like Domain"/>
    <property type="match status" value="2"/>
</dbReference>
<dbReference type="SUPFAM" id="SSF51735">
    <property type="entry name" value="NAD(P)-binding Rossmann-fold domains"/>
    <property type="match status" value="1"/>
</dbReference>
<dbReference type="SUPFAM" id="SSF52283">
    <property type="entry name" value="Formate/glycerate dehydrogenase catalytic domain-like"/>
    <property type="match status" value="1"/>
</dbReference>
<dbReference type="InterPro" id="IPR006140">
    <property type="entry name" value="D-isomer_DH_NAD-bd"/>
</dbReference>
<dbReference type="Proteomes" id="UP000655016">
    <property type="component" value="Unassembled WGS sequence"/>
</dbReference>
<evidence type="ECO:0000256" key="2">
    <source>
        <dbReference type="ARBA" id="ARBA00023002"/>
    </source>
</evidence>
<keyword evidence="8" id="KW-1185">Reference proteome</keyword>
<gene>
    <name evidence="7" type="primary">ldhA</name>
    <name evidence="7" type="ORF">GCM10011518_00460</name>
</gene>
<dbReference type="Pfam" id="PF02826">
    <property type="entry name" value="2-Hacid_dh_C"/>
    <property type="match status" value="1"/>
</dbReference>